<evidence type="ECO:0000313" key="2">
    <source>
        <dbReference type="EMBL" id="CAF1406350.1"/>
    </source>
</evidence>
<accession>A0A815L7X2</accession>
<dbReference type="Proteomes" id="UP000663829">
    <property type="component" value="Unassembled WGS sequence"/>
</dbReference>
<evidence type="ECO:0000313" key="4">
    <source>
        <dbReference type="EMBL" id="CAF4297555.1"/>
    </source>
</evidence>
<dbReference type="EMBL" id="CAJNOK010014618">
    <property type="protein sequence ID" value="CAF1208760.1"/>
    <property type="molecule type" value="Genomic_DNA"/>
</dbReference>
<evidence type="ECO:0000313" key="1">
    <source>
        <dbReference type="EMBL" id="CAF1208760.1"/>
    </source>
</evidence>
<reference evidence="2" key="1">
    <citation type="submission" date="2021-02" db="EMBL/GenBank/DDBJ databases">
        <authorList>
            <person name="Nowell W R."/>
        </authorList>
    </citation>
    <scope>NUCLEOTIDE SEQUENCE</scope>
</reference>
<comment type="caution">
    <text evidence="2">The sequence shown here is derived from an EMBL/GenBank/DDBJ whole genome shotgun (WGS) entry which is preliminary data.</text>
</comment>
<dbReference type="EMBL" id="CAJOBC010083160">
    <property type="protein sequence ID" value="CAF4297555.1"/>
    <property type="molecule type" value="Genomic_DNA"/>
</dbReference>
<keyword evidence="5" id="KW-1185">Reference proteome</keyword>
<gene>
    <name evidence="2" type="ORF">GPM918_LOCUS33394</name>
    <name evidence="1" type="ORF">OVA965_LOCUS24343</name>
    <name evidence="4" type="ORF">SRO942_LOCUS34078</name>
    <name evidence="3" type="ORF">TMI583_LOCUS25060</name>
</gene>
<dbReference type="Proteomes" id="UP000681722">
    <property type="component" value="Unassembled WGS sequence"/>
</dbReference>
<sequence length="104" mass="12242">MQRSEQWRRKFISNENDLRMAEIRLKLSEHTTKQKQLDLELECVKRQTVEHILTTTNRSLLSLSLSSPQSSDNLTDLAYYSDFLNNRIKILDISSFENQSIHNS</sequence>
<evidence type="ECO:0000313" key="3">
    <source>
        <dbReference type="EMBL" id="CAF4017820.1"/>
    </source>
</evidence>
<dbReference type="EMBL" id="CAJOBA010036150">
    <property type="protein sequence ID" value="CAF4017820.1"/>
    <property type="molecule type" value="Genomic_DNA"/>
</dbReference>
<dbReference type="EMBL" id="CAJNOQ010017736">
    <property type="protein sequence ID" value="CAF1406350.1"/>
    <property type="molecule type" value="Genomic_DNA"/>
</dbReference>
<organism evidence="2 5">
    <name type="scientific">Didymodactylos carnosus</name>
    <dbReference type="NCBI Taxonomy" id="1234261"/>
    <lineage>
        <taxon>Eukaryota</taxon>
        <taxon>Metazoa</taxon>
        <taxon>Spiralia</taxon>
        <taxon>Gnathifera</taxon>
        <taxon>Rotifera</taxon>
        <taxon>Eurotatoria</taxon>
        <taxon>Bdelloidea</taxon>
        <taxon>Philodinida</taxon>
        <taxon>Philodinidae</taxon>
        <taxon>Didymodactylos</taxon>
    </lineage>
</organism>
<dbReference type="Proteomes" id="UP000682733">
    <property type="component" value="Unassembled WGS sequence"/>
</dbReference>
<dbReference type="Proteomes" id="UP000677228">
    <property type="component" value="Unassembled WGS sequence"/>
</dbReference>
<name>A0A815L7X2_9BILA</name>
<evidence type="ECO:0000313" key="5">
    <source>
        <dbReference type="Proteomes" id="UP000663829"/>
    </source>
</evidence>
<protein>
    <submittedName>
        <fullName evidence="2">Uncharacterized protein</fullName>
    </submittedName>
</protein>
<dbReference type="AlphaFoldDB" id="A0A815L7X2"/>
<proteinExistence type="predicted"/>